<reference evidence="3" key="2">
    <citation type="submission" date="2015-03" db="EMBL/GenBank/DDBJ databases">
        <title>Genome sequence of Paenibacillus beijingensis strain DSM 24997T.</title>
        <authorList>
            <person name="Kwak Y."/>
            <person name="Shin J.-H."/>
        </authorList>
    </citation>
    <scope>NUCLEOTIDE SEQUENCE [LARGE SCALE GENOMIC DNA]</scope>
    <source>
        <strain evidence="3">DSM 24997</strain>
    </source>
</reference>
<sequence>MNSEMTTEQLRTKLEEGEPLNLIDVREQEEWNEGHIKEAKFLPLSELQERLDELKGQTQPLVLICRSGNRSGKACAFLAAQGYSVVNVLGGMLAWDGPVTTGE</sequence>
<gene>
    <name evidence="2" type="ORF">VN24_21340</name>
</gene>
<dbReference type="PANTHER" id="PTHR43031:SF17">
    <property type="entry name" value="SULFURTRANSFERASE YTWF-RELATED"/>
    <property type="match status" value="1"/>
</dbReference>
<dbReference type="RefSeq" id="WP_045672079.1">
    <property type="nucleotide sequence ID" value="NZ_CP011058.1"/>
</dbReference>
<evidence type="ECO:0000313" key="2">
    <source>
        <dbReference type="EMBL" id="AJY76654.1"/>
    </source>
</evidence>
<dbReference type="EMBL" id="CP011058">
    <property type="protein sequence ID" value="AJY76654.1"/>
    <property type="molecule type" value="Genomic_DNA"/>
</dbReference>
<keyword evidence="2" id="KW-0808">Transferase</keyword>
<dbReference type="KEGG" id="pbj:VN24_21340"/>
<dbReference type="PANTHER" id="PTHR43031">
    <property type="entry name" value="FAD-DEPENDENT OXIDOREDUCTASE"/>
    <property type="match status" value="1"/>
</dbReference>
<dbReference type="Gene3D" id="3.40.250.10">
    <property type="entry name" value="Rhodanese-like domain"/>
    <property type="match status" value="1"/>
</dbReference>
<dbReference type="InterPro" id="IPR036873">
    <property type="entry name" value="Rhodanese-like_dom_sf"/>
</dbReference>
<dbReference type="OrthoDB" id="9800872at2"/>
<proteinExistence type="predicted"/>
<dbReference type="PATRIC" id="fig|1126833.4.peg.4685"/>
<name>A0A0D5NMX9_9BACL</name>
<feature type="domain" description="Rhodanese" evidence="1">
    <location>
        <begin position="16"/>
        <end position="101"/>
    </location>
</feature>
<reference evidence="2 3" key="1">
    <citation type="journal article" date="2015" name="J. Biotechnol.">
        <title>Complete genome sequence of Paenibacillus beijingensis 7188(T) (=DSM 24997(T)), a novel rhizobacterium from jujube garden soil.</title>
        <authorList>
            <person name="Kwak Y."/>
            <person name="Shin J.H."/>
        </authorList>
    </citation>
    <scope>NUCLEOTIDE SEQUENCE [LARGE SCALE GENOMIC DNA]</scope>
    <source>
        <strain evidence="2 3">DSM 24997</strain>
    </source>
</reference>
<dbReference type="GO" id="GO:0016740">
    <property type="term" value="F:transferase activity"/>
    <property type="evidence" value="ECO:0007669"/>
    <property type="project" value="UniProtKB-KW"/>
</dbReference>
<dbReference type="CDD" id="cd00158">
    <property type="entry name" value="RHOD"/>
    <property type="match status" value="1"/>
</dbReference>
<evidence type="ECO:0000259" key="1">
    <source>
        <dbReference type="PROSITE" id="PS50206"/>
    </source>
</evidence>
<evidence type="ECO:0000313" key="3">
    <source>
        <dbReference type="Proteomes" id="UP000032633"/>
    </source>
</evidence>
<protein>
    <submittedName>
        <fullName evidence="2">Sulfurtransferase</fullName>
    </submittedName>
</protein>
<dbReference type="InterPro" id="IPR050229">
    <property type="entry name" value="GlpE_sulfurtransferase"/>
</dbReference>
<organism evidence="2 3">
    <name type="scientific">Paenibacillus beijingensis</name>
    <dbReference type="NCBI Taxonomy" id="1126833"/>
    <lineage>
        <taxon>Bacteria</taxon>
        <taxon>Bacillati</taxon>
        <taxon>Bacillota</taxon>
        <taxon>Bacilli</taxon>
        <taxon>Bacillales</taxon>
        <taxon>Paenibacillaceae</taxon>
        <taxon>Paenibacillus</taxon>
    </lineage>
</organism>
<keyword evidence="3" id="KW-1185">Reference proteome</keyword>
<accession>A0A0D5NMX9</accession>
<dbReference type="SUPFAM" id="SSF52821">
    <property type="entry name" value="Rhodanese/Cell cycle control phosphatase"/>
    <property type="match status" value="1"/>
</dbReference>
<dbReference type="Pfam" id="PF00581">
    <property type="entry name" value="Rhodanese"/>
    <property type="match status" value="1"/>
</dbReference>
<dbReference type="AlphaFoldDB" id="A0A0D5NMX9"/>
<dbReference type="PROSITE" id="PS50206">
    <property type="entry name" value="RHODANESE_3"/>
    <property type="match status" value="1"/>
</dbReference>
<dbReference type="InterPro" id="IPR001763">
    <property type="entry name" value="Rhodanese-like_dom"/>
</dbReference>
<dbReference type="STRING" id="1126833.VN24_21340"/>
<dbReference type="Proteomes" id="UP000032633">
    <property type="component" value="Chromosome"/>
</dbReference>
<dbReference type="SMART" id="SM00450">
    <property type="entry name" value="RHOD"/>
    <property type="match status" value="1"/>
</dbReference>
<dbReference type="HOGENOM" id="CLU_089574_13_2_9"/>